<feature type="transmembrane region" description="Helical" evidence="1">
    <location>
        <begin position="228"/>
        <end position="252"/>
    </location>
</feature>
<comment type="caution">
    <text evidence="3">The sequence shown here is derived from an EMBL/GenBank/DDBJ whole genome shotgun (WGS) entry which is preliminary data.</text>
</comment>
<dbReference type="Gene3D" id="3.20.20.190">
    <property type="entry name" value="Phosphatidylinositol (PI) phosphodiesterase"/>
    <property type="match status" value="1"/>
</dbReference>
<keyword evidence="1" id="KW-1133">Transmembrane helix</keyword>
<feature type="transmembrane region" description="Helical" evidence="1">
    <location>
        <begin position="264"/>
        <end position="294"/>
    </location>
</feature>
<feature type="transmembrane region" description="Helical" evidence="1">
    <location>
        <begin position="61"/>
        <end position="86"/>
    </location>
</feature>
<dbReference type="Proteomes" id="UP001138768">
    <property type="component" value="Unassembled WGS sequence"/>
</dbReference>
<feature type="transmembrane region" description="Helical" evidence="1">
    <location>
        <begin position="171"/>
        <end position="200"/>
    </location>
</feature>
<dbReference type="EMBL" id="NRRY01000050">
    <property type="protein sequence ID" value="MBK1620850.1"/>
    <property type="molecule type" value="Genomic_DNA"/>
</dbReference>
<gene>
    <name evidence="3" type="ORF">CKO42_20950</name>
</gene>
<evidence type="ECO:0000313" key="3">
    <source>
        <dbReference type="EMBL" id="MBK1620850.1"/>
    </source>
</evidence>
<evidence type="ECO:0000256" key="1">
    <source>
        <dbReference type="SAM" id="Phobius"/>
    </source>
</evidence>
<dbReference type="PANTHER" id="PTHR46211:SF8">
    <property type="entry name" value="PHOSPHODIESTERASE"/>
    <property type="match status" value="1"/>
</dbReference>
<sequence length="618" mass="66800">MNAFREVATAYRIAWGYLAPFTAIHLALRLLAAAVIVPLLGLVLAGVLATSGEAVLTDQDIAGFLLTPGGFAGALVVVSLLLIASVLEVAVMTNTLRLHQHNAMRALIEGLSLILARFTSLFRFALLLVLRLLLIAVPLLLLSGLVAWAALGEYDINYYLSTQPPAFLAAAASIGALLLLLSIVLVWQLSSWAVALHFLLFRQVAPRRCFALSAAELQDDQLEVIRRLLAWLLVRILLAALVAAIAGILIGQLQALVGPDLRLIVLYTLALILVWMFADAVLAALANGALAALLDRLYRDATGRQPLAVQQLAAETGSRRLAWGAILLPAALLVVGAIYAGGELLEGVSGERRVEIIAHRGAASARPENTLSAVVKALEDRADWVEIDVQETADGEVVVAHDSDFMKLAGVDLKVWNATMADLAEIDIGSWFDPAYSAERTPTLREVLLTAKGRGKVLIELKYYGHDIALEKRVAQIVDETGMTDAVAAMSLKRPGVEKMQQLRPDWPQGVLAATAIGDLSALEVDFLALNTGQISLRLIRRAHAQGKKVYAWTVDDPVTMTRLISIGVDGLITNKPALARTVMETRNQLSAPERLLLWLSDQFRLDRFQLSADLPDA</sequence>
<proteinExistence type="predicted"/>
<dbReference type="AlphaFoldDB" id="A0A9X1B5S7"/>
<keyword evidence="4" id="KW-1185">Reference proteome</keyword>
<keyword evidence="1" id="KW-0812">Transmembrane</keyword>
<feature type="domain" description="GP-PDE" evidence="2">
    <location>
        <begin position="354"/>
        <end position="584"/>
    </location>
</feature>
<dbReference type="InterPro" id="IPR017946">
    <property type="entry name" value="PLC-like_Pdiesterase_TIM-brl"/>
</dbReference>
<accession>A0A9X1B5S7</accession>
<reference evidence="3 4" key="1">
    <citation type="journal article" date="2020" name="Microorganisms">
        <title>Osmotic Adaptation and Compatible Solute Biosynthesis of Phototrophic Bacteria as Revealed from Genome Analyses.</title>
        <authorList>
            <person name="Imhoff J.F."/>
            <person name="Rahn T."/>
            <person name="Kunzel S."/>
            <person name="Keller A."/>
            <person name="Neulinger S.C."/>
        </authorList>
    </citation>
    <scope>NUCLEOTIDE SEQUENCE [LARGE SCALE GENOMIC DNA]</scope>
    <source>
        <strain evidence="3 4">DSM 25653</strain>
    </source>
</reference>
<feature type="transmembrane region" description="Helical" evidence="1">
    <location>
        <begin position="132"/>
        <end position="151"/>
    </location>
</feature>
<dbReference type="Pfam" id="PF03009">
    <property type="entry name" value="GDPD"/>
    <property type="match status" value="1"/>
</dbReference>
<keyword evidence="1" id="KW-0472">Membrane</keyword>
<feature type="transmembrane region" description="Helical" evidence="1">
    <location>
        <begin position="321"/>
        <end position="342"/>
    </location>
</feature>
<organism evidence="3 4">
    <name type="scientific">Lamprobacter modestohalophilus</name>
    <dbReference type="NCBI Taxonomy" id="1064514"/>
    <lineage>
        <taxon>Bacteria</taxon>
        <taxon>Pseudomonadati</taxon>
        <taxon>Pseudomonadota</taxon>
        <taxon>Gammaproteobacteria</taxon>
        <taxon>Chromatiales</taxon>
        <taxon>Chromatiaceae</taxon>
        <taxon>Lamprobacter</taxon>
    </lineage>
</organism>
<dbReference type="InterPro" id="IPR030395">
    <property type="entry name" value="GP_PDE_dom"/>
</dbReference>
<dbReference type="RefSeq" id="WP_200248358.1">
    <property type="nucleotide sequence ID" value="NZ_NRRY01000050.1"/>
</dbReference>
<feature type="transmembrane region" description="Helical" evidence="1">
    <location>
        <begin position="26"/>
        <end position="49"/>
    </location>
</feature>
<evidence type="ECO:0000259" key="2">
    <source>
        <dbReference type="PROSITE" id="PS51704"/>
    </source>
</evidence>
<dbReference type="PANTHER" id="PTHR46211">
    <property type="entry name" value="GLYCEROPHOSPHORYL DIESTER PHOSPHODIESTERASE"/>
    <property type="match status" value="1"/>
</dbReference>
<protein>
    <recommendedName>
        <fullName evidence="2">GP-PDE domain-containing protein</fullName>
    </recommendedName>
</protein>
<dbReference type="SUPFAM" id="SSF51695">
    <property type="entry name" value="PLC-like phosphodiesterases"/>
    <property type="match status" value="1"/>
</dbReference>
<evidence type="ECO:0000313" key="4">
    <source>
        <dbReference type="Proteomes" id="UP001138768"/>
    </source>
</evidence>
<dbReference type="GO" id="GO:0008081">
    <property type="term" value="F:phosphoric diester hydrolase activity"/>
    <property type="evidence" value="ECO:0007669"/>
    <property type="project" value="InterPro"/>
</dbReference>
<name>A0A9X1B5S7_9GAMM</name>
<dbReference type="PROSITE" id="PS51704">
    <property type="entry name" value="GP_PDE"/>
    <property type="match status" value="1"/>
</dbReference>
<dbReference type="GO" id="GO:0006629">
    <property type="term" value="P:lipid metabolic process"/>
    <property type="evidence" value="ECO:0007669"/>
    <property type="project" value="InterPro"/>
</dbReference>